<sequence>MKQVVLLMMVALGLALPATAQLKPVAQKPVHWSFIVQKKKNGEYRLEAHAIMDKGFHIWALDAGGDGSLIPTSFVSATLAKGAWTSDWKEQAPPVVQTLAFIEGAVRWHQHEITFYRDFKAPAGTRIKGGVEFQTCNEEMCYPPATELFETTAP</sequence>
<dbReference type="AlphaFoldDB" id="A0A2P8D5S5"/>
<protein>
    <submittedName>
        <fullName evidence="3">Disulfide bond corrector protein DsbC</fullName>
    </submittedName>
</protein>
<name>A0A2P8D5S5_9BACT</name>
<dbReference type="EMBL" id="PYGD01000003">
    <property type="protein sequence ID" value="PSK92570.1"/>
    <property type="molecule type" value="Genomic_DNA"/>
</dbReference>
<evidence type="ECO:0000313" key="4">
    <source>
        <dbReference type="Proteomes" id="UP000240572"/>
    </source>
</evidence>
<reference evidence="3 4" key="1">
    <citation type="submission" date="2018-03" db="EMBL/GenBank/DDBJ databases">
        <title>Genomic Encyclopedia of Type Strains, Phase III (KMG-III): the genomes of soil and plant-associated and newly described type strains.</title>
        <authorList>
            <person name="Whitman W."/>
        </authorList>
    </citation>
    <scope>NUCLEOTIDE SEQUENCE [LARGE SCALE GENOMIC DNA]</scope>
    <source>
        <strain evidence="3 4">CGMCC 1.12700</strain>
    </source>
</reference>
<dbReference type="InterPro" id="IPR028250">
    <property type="entry name" value="DsbDN"/>
</dbReference>
<dbReference type="Proteomes" id="UP000240572">
    <property type="component" value="Unassembled WGS sequence"/>
</dbReference>
<feature type="chain" id="PRO_5015199149" evidence="1">
    <location>
        <begin position="21"/>
        <end position="154"/>
    </location>
</feature>
<keyword evidence="4" id="KW-1185">Reference proteome</keyword>
<dbReference type="RefSeq" id="WP_106522757.1">
    <property type="nucleotide sequence ID" value="NZ_PYGD01000003.1"/>
</dbReference>
<comment type="caution">
    <text evidence="3">The sequence shown here is derived from an EMBL/GenBank/DDBJ whole genome shotgun (WGS) entry which is preliminary data.</text>
</comment>
<evidence type="ECO:0000256" key="1">
    <source>
        <dbReference type="SAM" id="SignalP"/>
    </source>
</evidence>
<feature type="domain" description="Thiol:disulfide interchange protein DsbD N-terminal" evidence="2">
    <location>
        <begin position="36"/>
        <end position="152"/>
    </location>
</feature>
<evidence type="ECO:0000313" key="3">
    <source>
        <dbReference type="EMBL" id="PSK92570.1"/>
    </source>
</evidence>
<proteinExistence type="predicted"/>
<accession>A0A2P8D5S5</accession>
<feature type="signal peptide" evidence="1">
    <location>
        <begin position="1"/>
        <end position="20"/>
    </location>
</feature>
<evidence type="ECO:0000259" key="2">
    <source>
        <dbReference type="Pfam" id="PF11412"/>
    </source>
</evidence>
<organism evidence="3 4">
    <name type="scientific">Taibaiella chishuiensis</name>
    <dbReference type="NCBI Taxonomy" id="1434707"/>
    <lineage>
        <taxon>Bacteria</taxon>
        <taxon>Pseudomonadati</taxon>
        <taxon>Bacteroidota</taxon>
        <taxon>Chitinophagia</taxon>
        <taxon>Chitinophagales</taxon>
        <taxon>Chitinophagaceae</taxon>
        <taxon>Taibaiella</taxon>
    </lineage>
</organism>
<dbReference type="OrthoDB" id="767251at2"/>
<dbReference type="Pfam" id="PF11412">
    <property type="entry name" value="DsbD_N"/>
    <property type="match status" value="1"/>
</dbReference>
<gene>
    <name evidence="3" type="ORF">B0I18_103147</name>
</gene>
<keyword evidence="1" id="KW-0732">Signal</keyword>